<gene>
    <name evidence="2" type="ORF">M422DRAFT_53304</name>
</gene>
<evidence type="ECO:0000313" key="2">
    <source>
        <dbReference type="EMBL" id="KIJ31621.1"/>
    </source>
</evidence>
<organism evidence="2 3">
    <name type="scientific">Sphaerobolus stellatus (strain SS14)</name>
    <dbReference type="NCBI Taxonomy" id="990650"/>
    <lineage>
        <taxon>Eukaryota</taxon>
        <taxon>Fungi</taxon>
        <taxon>Dikarya</taxon>
        <taxon>Basidiomycota</taxon>
        <taxon>Agaricomycotina</taxon>
        <taxon>Agaricomycetes</taxon>
        <taxon>Phallomycetidae</taxon>
        <taxon>Geastrales</taxon>
        <taxon>Sphaerobolaceae</taxon>
        <taxon>Sphaerobolus</taxon>
    </lineage>
</organism>
<accession>A0A0C9V240</accession>
<dbReference type="HOGENOM" id="CLU_1012549_0_0_1"/>
<evidence type="ECO:0000313" key="3">
    <source>
        <dbReference type="Proteomes" id="UP000054279"/>
    </source>
</evidence>
<reference evidence="2 3" key="1">
    <citation type="submission" date="2014-06" db="EMBL/GenBank/DDBJ databases">
        <title>Evolutionary Origins and Diversification of the Mycorrhizal Mutualists.</title>
        <authorList>
            <consortium name="DOE Joint Genome Institute"/>
            <consortium name="Mycorrhizal Genomics Consortium"/>
            <person name="Kohler A."/>
            <person name="Kuo A."/>
            <person name="Nagy L.G."/>
            <person name="Floudas D."/>
            <person name="Copeland A."/>
            <person name="Barry K.W."/>
            <person name="Cichocki N."/>
            <person name="Veneault-Fourrey C."/>
            <person name="LaButti K."/>
            <person name="Lindquist E.A."/>
            <person name="Lipzen A."/>
            <person name="Lundell T."/>
            <person name="Morin E."/>
            <person name="Murat C."/>
            <person name="Riley R."/>
            <person name="Ohm R."/>
            <person name="Sun H."/>
            <person name="Tunlid A."/>
            <person name="Henrissat B."/>
            <person name="Grigoriev I.V."/>
            <person name="Hibbett D.S."/>
            <person name="Martin F."/>
        </authorList>
    </citation>
    <scope>NUCLEOTIDE SEQUENCE [LARGE SCALE GENOMIC DNA]</scope>
    <source>
        <strain evidence="2 3">SS14</strain>
    </source>
</reference>
<protein>
    <submittedName>
        <fullName evidence="2">Uncharacterized protein</fullName>
    </submittedName>
</protein>
<feature type="region of interest" description="Disordered" evidence="1">
    <location>
        <begin position="96"/>
        <end position="131"/>
    </location>
</feature>
<keyword evidence="3" id="KW-1185">Reference proteome</keyword>
<feature type="compositionally biased region" description="Polar residues" evidence="1">
    <location>
        <begin position="101"/>
        <end position="115"/>
    </location>
</feature>
<dbReference type="Proteomes" id="UP000054279">
    <property type="component" value="Unassembled WGS sequence"/>
</dbReference>
<proteinExistence type="predicted"/>
<dbReference type="EMBL" id="KN837239">
    <property type="protein sequence ID" value="KIJ31621.1"/>
    <property type="molecule type" value="Genomic_DNA"/>
</dbReference>
<sequence length="275" mass="29339">MEAEDKRDPSPSNIGHQKEMIGDMGVLAGGGGVHIPPVHSIDDTTLQQSYQTEQSSMSQCDPWPTPPGGDGTAIVYAYDMPSHPDAPIFESASAMQGRPISMSQQPPSGTGTAAQQVPRPPSRTRAPAHSGQLVAAKAVVTLPQSPTAYHSGRDQRIPETDYSVGFAASDALASHSWHSSQYESAAHGAYPPQHGAPSTDQYHGNTTDFTSHSETMFNQYSVYDGSYYQVDDMYTTQYNNQGNAGEVGQIVYGEGTNATYGYGGQGTYSEAPHES</sequence>
<name>A0A0C9V240_SPHS4</name>
<dbReference type="AlphaFoldDB" id="A0A0C9V240"/>
<evidence type="ECO:0000256" key="1">
    <source>
        <dbReference type="SAM" id="MobiDB-lite"/>
    </source>
</evidence>
<feature type="region of interest" description="Disordered" evidence="1">
    <location>
        <begin position="1"/>
        <end position="44"/>
    </location>
</feature>